<comment type="caution">
    <text evidence="1">The sequence shown here is derived from an EMBL/GenBank/DDBJ whole genome shotgun (WGS) entry which is preliminary data.</text>
</comment>
<sequence>MTSESERCHDEAAPETATVNTISTPKAILKMLKVEIYGPAESKQVLALLDEGSTVTLLDENVASSIGIQGPREILNRNYRRRANAKTP</sequence>
<dbReference type="AlphaFoldDB" id="A0A9P0X057"/>
<dbReference type="EMBL" id="CALOZG010000001">
    <property type="protein sequence ID" value="CAH3930733.1"/>
    <property type="molecule type" value="Genomic_DNA"/>
</dbReference>
<gene>
    <name evidence="1" type="ORF">PIBRA_LOCUS1209</name>
</gene>
<accession>A0A9P0X057</accession>
<protein>
    <submittedName>
        <fullName evidence="1">Uncharacterized protein</fullName>
    </submittedName>
</protein>
<keyword evidence="2" id="KW-1185">Reference proteome</keyword>
<reference evidence="1" key="1">
    <citation type="submission" date="2022-05" db="EMBL/GenBank/DDBJ databases">
        <authorList>
            <person name="Okamura Y."/>
        </authorList>
    </citation>
    <scope>NUCLEOTIDE SEQUENCE</scope>
</reference>
<proteinExistence type="predicted"/>
<dbReference type="Proteomes" id="UP001152562">
    <property type="component" value="Unassembled WGS sequence"/>
</dbReference>
<evidence type="ECO:0000313" key="1">
    <source>
        <dbReference type="EMBL" id="CAH3930733.1"/>
    </source>
</evidence>
<organism evidence="1 2">
    <name type="scientific">Pieris brassicae</name>
    <name type="common">White butterfly</name>
    <name type="synonym">Large white butterfly</name>
    <dbReference type="NCBI Taxonomy" id="7116"/>
    <lineage>
        <taxon>Eukaryota</taxon>
        <taxon>Metazoa</taxon>
        <taxon>Ecdysozoa</taxon>
        <taxon>Arthropoda</taxon>
        <taxon>Hexapoda</taxon>
        <taxon>Insecta</taxon>
        <taxon>Pterygota</taxon>
        <taxon>Neoptera</taxon>
        <taxon>Endopterygota</taxon>
        <taxon>Lepidoptera</taxon>
        <taxon>Glossata</taxon>
        <taxon>Ditrysia</taxon>
        <taxon>Papilionoidea</taxon>
        <taxon>Pieridae</taxon>
        <taxon>Pierinae</taxon>
        <taxon>Pieris</taxon>
    </lineage>
</organism>
<evidence type="ECO:0000313" key="2">
    <source>
        <dbReference type="Proteomes" id="UP001152562"/>
    </source>
</evidence>
<name>A0A9P0X057_PIEBR</name>